<evidence type="ECO:0000313" key="14">
    <source>
        <dbReference type="Proteomes" id="UP000617634"/>
    </source>
</evidence>
<evidence type="ECO:0000256" key="1">
    <source>
        <dbReference type="ARBA" id="ARBA00002096"/>
    </source>
</evidence>
<dbReference type="Gene3D" id="1.20.120.1630">
    <property type="match status" value="1"/>
</dbReference>
<dbReference type="RefSeq" id="WP_197162310.1">
    <property type="nucleotide sequence ID" value="NZ_JADZGI010000001.1"/>
</dbReference>
<comment type="catalytic activity">
    <reaction evidence="11">
        <text>methanethiol + S-adenosyl-L-methionine = dimethyl sulfide + S-adenosyl-L-homocysteine + H(+)</text>
        <dbReference type="Rhea" id="RHEA:50428"/>
        <dbReference type="ChEBI" id="CHEBI:15378"/>
        <dbReference type="ChEBI" id="CHEBI:16007"/>
        <dbReference type="ChEBI" id="CHEBI:17437"/>
        <dbReference type="ChEBI" id="CHEBI:57856"/>
        <dbReference type="ChEBI" id="CHEBI:59789"/>
        <dbReference type="EC" id="2.1.1.334"/>
    </reaction>
</comment>
<feature type="transmembrane region" description="Helical" evidence="12">
    <location>
        <begin position="43"/>
        <end position="66"/>
    </location>
</feature>
<evidence type="ECO:0000256" key="8">
    <source>
        <dbReference type="ARBA" id="ARBA00022692"/>
    </source>
</evidence>
<evidence type="ECO:0000256" key="10">
    <source>
        <dbReference type="ARBA" id="ARBA00023136"/>
    </source>
</evidence>
<dbReference type="GO" id="GO:0008168">
    <property type="term" value="F:methyltransferase activity"/>
    <property type="evidence" value="ECO:0007669"/>
    <property type="project" value="UniProtKB-KW"/>
</dbReference>
<name>A0A931HBV3_9SPHN</name>
<keyword evidence="14" id="KW-1185">Reference proteome</keyword>
<comment type="caution">
    <text evidence="13">The sequence shown here is derived from an EMBL/GenBank/DDBJ whole genome shotgun (WGS) entry which is preliminary data.</text>
</comment>
<proteinExistence type="inferred from homology"/>
<keyword evidence="9 12" id="KW-1133">Transmembrane helix</keyword>
<comment type="function">
    <text evidence="1">Catalyzes the methylation of methanethiol (MeSH) to yield dimethylsulphide (DMS).</text>
</comment>
<keyword evidence="10 12" id="KW-0472">Membrane</keyword>
<keyword evidence="7" id="KW-0949">S-adenosyl-L-methionine</keyword>
<dbReference type="Proteomes" id="UP000617634">
    <property type="component" value="Unassembled WGS sequence"/>
</dbReference>
<comment type="subcellular location">
    <subcellularLocation>
        <location evidence="2">Membrane</location>
        <topology evidence="2">Multi-pass membrane protein</topology>
    </subcellularLocation>
</comment>
<dbReference type="EC" id="2.1.1.334" evidence="4"/>
<keyword evidence="8 12" id="KW-0812">Transmembrane</keyword>
<feature type="transmembrane region" description="Helical" evidence="12">
    <location>
        <begin position="87"/>
        <end position="104"/>
    </location>
</feature>
<evidence type="ECO:0000256" key="6">
    <source>
        <dbReference type="ARBA" id="ARBA00022679"/>
    </source>
</evidence>
<sequence length="245" mass="27808">MRATIYLVFATLCYFAFFAVFLYFVGFLAGLPFMPGHIDKGPVASPGVAILIDLALVAMFGIQHSVMARKPFKQALTRVVPQPLERSVYVLASSLVLLAVMLLWHPLPGVVWQIEAQGLRMTVWGIFVFGISMVFLSTWLIDHFELFGLSQPWREMRRKPAQPPRFRTPLFYRFVRHPLYLGFLIALWAAPTMSAGHVLFAFGMTAYIFIGARLEERDLAGQFGETYRQYQREVGFLVHGAGRRG</sequence>
<dbReference type="NCBIfam" id="NF045656">
    <property type="entry name" value="MeththiolMtaseMddA"/>
    <property type="match status" value="1"/>
</dbReference>
<feature type="transmembrane region" description="Helical" evidence="12">
    <location>
        <begin position="124"/>
        <end position="149"/>
    </location>
</feature>
<dbReference type="GO" id="GO:0032259">
    <property type="term" value="P:methylation"/>
    <property type="evidence" value="ECO:0007669"/>
    <property type="project" value="UniProtKB-KW"/>
</dbReference>
<dbReference type="GO" id="GO:0016020">
    <property type="term" value="C:membrane"/>
    <property type="evidence" value="ECO:0007669"/>
    <property type="project" value="UniProtKB-SubCell"/>
</dbReference>
<evidence type="ECO:0000256" key="3">
    <source>
        <dbReference type="ARBA" id="ARBA00010631"/>
    </source>
</evidence>
<dbReference type="AlphaFoldDB" id="A0A931HBV3"/>
<dbReference type="InterPro" id="IPR033580">
    <property type="entry name" value="Nurim-like"/>
</dbReference>
<evidence type="ECO:0000313" key="13">
    <source>
        <dbReference type="EMBL" id="MBH0112648.1"/>
    </source>
</evidence>
<accession>A0A931HBV3</accession>
<dbReference type="PANTHER" id="PTHR31040">
    <property type="entry name" value="NURIM"/>
    <property type="match status" value="1"/>
</dbReference>
<evidence type="ECO:0000256" key="11">
    <source>
        <dbReference type="ARBA" id="ARBA00048134"/>
    </source>
</evidence>
<protein>
    <recommendedName>
        <fullName evidence="4">methanethiol S-methyltransferase</fullName>
        <ecNumber evidence="4">2.1.1.334</ecNumber>
    </recommendedName>
</protein>
<keyword evidence="5" id="KW-0489">Methyltransferase</keyword>
<gene>
    <name evidence="13" type="ORF">I5E68_06745</name>
</gene>
<dbReference type="InterPro" id="IPR054700">
    <property type="entry name" value="MddA"/>
</dbReference>
<evidence type="ECO:0000256" key="4">
    <source>
        <dbReference type="ARBA" id="ARBA00012149"/>
    </source>
</evidence>
<comment type="similarity">
    <text evidence="3">Belongs to the nurim family.</text>
</comment>
<keyword evidence="6" id="KW-0808">Transferase</keyword>
<reference evidence="13" key="1">
    <citation type="submission" date="2020-11" db="EMBL/GenBank/DDBJ databases">
        <title>Novosphingobium aureum sp. nov., a marine bacterium isolated from sediment of a salt flat.</title>
        <authorList>
            <person name="Yoo Y."/>
            <person name="Kim J.-J."/>
        </authorList>
    </citation>
    <scope>NUCLEOTIDE SEQUENCE</scope>
    <source>
        <strain evidence="13">YJ-S2-02</strain>
    </source>
</reference>
<evidence type="ECO:0000256" key="12">
    <source>
        <dbReference type="SAM" id="Phobius"/>
    </source>
</evidence>
<evidence type="ECO:0000256" key="7">
    <source>
        <dbReference type="ARBA" id="ARBA00022691"/>
    </source>
</evidence>
<evidence type="ECO:0000256" key="9">
    <source>
        <dbReference type="ARBA" id="ARBA00022989"/>
    </source>
</evidence>
<evidence type="ECO:0000256" key="2">
    <source>
        <dbReference type="ARBA" id="ARBA00004141"/>
    </source>
</evidence>
<organism evidence="13 14">
    <name type="scientific">Novosphingobium aureum</name>
    <dbReference type="NCBI Taxonomy" id="2792964"/>
    <lineage>
        <taxon>Bacteria</taxon>
        <taxon>Pseudomonadati</taxon>
        <taxon>Pseudomonadota</taxon>
        <taxon>Alphaproteobacteria</taxon>
        <taxon>Sphingomonadales</taxon>
        <taxon>Sphingomonadaceae</taxon>
        <taxon>Novosphingobium</taxon>
    </lineage>
</organism>
<dbReference type="EMBL" id="JADZGI010000001">
    <property type="protein sequence ID" value="MBH0112648.1"/>
    <property type="molecule type" value="Genomic_DNA"/>
</dbReference>
<dbReference type="PANTHER" id="PTHR31040:SF1">
    <property type="entry name" value="NURIM"/>
    <property type="match status" value="1"/>
</dbReference>
<feature type="transmembrane region" description="Helical" evidence="12">
    <location>
        <begin position="7"/>
        <end position="31"/>
    </location>
</feature>
<evidence type="ECO:0000256" key="5">
    <source>
        <dbReference type="ARBA" id="ARBA00022603"/>
    </source>
</evidence>